<keyword evidence="3" id="KW-0560">Oxidoreductase</keyword>
<comment type="caution">
    <text evidence="9">The sequence shown here is derived from an EMBL/GenBank/DDBJ whole genome shotgun (WGS) entry which is preliminary data.</text>
</comment>
<dbReference type="PROSITE" id="PS00198">
    <property type="entry name" value="4FE4S_FER_1"/>
    <property type="match status" value="1"/>
</dbReference>
<dbReference type="InterPro" id="IPR017900">
    <property type="entry name" value="4Fe4S_Fe_S_CS"/>
</dbReference>
<protein>
    <submittedName>
        <fullName evidence="9">Fe-S oxidoreductase</fullName>
    </submittedName>
</protein>
<dbReference type="InterPro" id="IPR004017">
    <property type="entry name" value="Cys_rich_dom"/>
</dbReference>
<dbReference type="Proteomes" id="UP000237822">
    <property type="component" value="Unassembled WGS sequence"/>
</dbReference>
<keyword evidence="10" id="KW-1185">Reference proteome</keyword>
<evidence type="ECO:0000256" key="5">
    <source>
        <dbReference type="ARBA" id="ARBA00023014"/>
    </source>
</evidence>
<evidence type="ECO:0000256" key="2">
    <source>
        <dbReference type="ARBA" id="ARBA00022723"/>
    </source>
</evidence>
<feature type="transmembrane region" description="Helical" evidence="7">
    <location>
        <begin position="6"/>
        <end position="24"/>
    </location>
</feature>
<dbReference type="GO" id="GO:0016491">
    <property type="term" value="F:oxidoreductase activity"/>
    <property type="evidence" value="ECO:0007669"/>
    <property type="project" value="UniProtKB-KW"/>
</dbReference>
<evidence type="ECO:0000256" key="6">
    <source>
        <dbReference type="SAM" id="MobiDB-lite"/>
    </source>
</evidence>
<dbReference type="Pfam" id="PF02754">
    <property type="entry name" value="CCG"/>
    <property type="match status" value="2"/>
</dbReference>
<dbReference type="Pfam" id="PF13187">
    <property type="entry name" value="Fer4_9"/>
    <property type="match status" value="1"/>
</dbReference>
<dbReference type="AlphaFoldDB" id="A0A2T0TUQ8"/>
<dbReference type="GO" id="GO:0051539">
    <property type="term" value="F:4 iron, 4 sulfur cluster binding"/>
    <property type="evidence" value="ECO:0007669"/>
    <property type="project" value="UniProtKB-KW"/>
</dbReference>
<feature type="region of interest" description="Disordered" evidence="6">
    <location>
        <begin position="832"/>
        <end position="898"/>
    </location>
</feature>
<feature type="transmembrane region" description="Helical" evidence="7">
    <location>
        <begin position="69"/>
        <end position="93"/>
    </location>
</feature>
<feature type="transmembrane region" description="Helical" evidence="7">
    <location>
        <begin position="113"/>
        <end position="135"/>
    </location>
</feature>
<dbReference type="InterPro" id="IPR009051">
    <property type="entry name" value="Helical_ferredxn"/>
</dbReference>
<evidence type="ECO:0000313" key="10">
    <source>
        <dbReference type="Proteomes" id="UP000237822"/>
    </source>
</evidence>
<feature type="transmembrane region" description="Helical" evidence="7">
    <location>
        <begin position="156"/>
        <end position="176"/>
    </location>
</feature>
<gene>
    <name evidence="9" type="ORF">BCF74_1441</name>
</gene>
<name>A0A2T0TUQ8_9MICO</name>
<evidence type="ECO:0000256" key="3">
    <source>
        <dbReference type="ARBA" id="ARBA00023002"/>
    </source>
</evidence>
<feature type="non-terminal residue" evidence="9">
    <location>
        <position position="898"/>
    </location>
</feature>
<accession>A0A2T0TUQ8</accession>
<dbReference type="PROSITE" id="PS51379">
    <property type="entry name" value="4FE4S_FER_2"/>
    <property type="match status" value="2"/>
</dbReference>
<keyword evidence="2" id="KW-0479">Metal-binding</keyword>
<dbReference type="Gene3D" id="1.10.1060.10">
    <property type="entry name" value="Alpha-helical ferredoxin"/>
    <property type="match status" value="1"/>
</dbReference>
<dbReference type="InterPro" id="IPR017896">
    <property type="entry name" value="4Fe4S_Fe-S-bd"/>
</dbReference>
<feature type="compositionally biased region" description="Low complexity" evidence="6">
    <location>
        <begin position="843"/>
        <end position="884"/>
    </location>
</feature>
<feature type="domain" description="4Fe-4S ferredoxin-type" evidence="8">
    <location>
        <begin position="316"/>
        <end position="346"/>
    </location>
</feature>
<keyword evidence="5" id="KW-0411">Iron-sulfur</keyword>
<evidence type="ECO:0000256" key="4">
    <source>
        <dbReference type="ARBA" id="ARBA00023004"/>
    </source>
</evidence>
<dbReference type="SUPFAM" id="SSF46548">
    <property type="entry name" value="alpha-helical ferredoxin"/>
    <property type="match status" value="1"/>
</dbReference>
<evidence type="ECO:0000256" key="1">
    <source>
        <dbReference type="ARBA" id="ARBA00022485"/>
    </source>
</evidence>
<dbReference type="RefSeq" id="WP_245889421.1">
    <property type="nucleotide sequence ID" value="NZ_PVTI01000044.1"/>
</dbReference>
<dbReference type="PANTHER" id="PTHR43255">
    <property type="entry name" value="IRON-SULFUR-BINDING OXIDOREDUCTASE FADF-RELATED-RELATED"/>
    <property type="match status" value="1"/>
</dbReference>
<feature type="domain" description="4Fe-4S ferredoxin-type" evidence="8">
    <location>
        <begin position="415"/>
        <end position="447"/>
    </location>
</feature>
<keyword evidence="4" id="KW-0408">Iron</keyword>
<keyword evidence="7" id="KW-0812">Transmembrane</keyword>
<evidence type="ECO:0000259" key="8">
    <source>
        <dbReference type="PROSITE" id="PS51379"/>
    </source>
</evidence>
<dbReference type="PANTHER" id="PTHR43255:SF1">
    <property type="entry name" value="IRON-SULFUR-BINDING OXIDOREDUCTASE FADF-RELATED"/>
    <property type="match status" value="1"/>
</dbReference>
<dbReference type="GO" id="GO:0005886">
    <property type="term" value="C:plasma membrane"/>
    <property type="evidence" value="ECO:0007669"/>
    <property type="project" value="TreeGrafter"/>
</dbReference>
<sequence>MSALQIVAIALCFPIMFVGWALLFRQIGRFVALYRVGQADPRRTNDPASRTWTLLKEFLGHTRMSRLPVVAVAHWFTALSFLLLFGTLVNAFGQLIEPSWVLPVIGHFPPYEWVTEVFAWTGLVGIVVLMVIRQLKHPRSADGEGGRKSRFFGSTWWQAYYVELTILGVTLCILALRTLEAALVKIEDPSFNVGLHFPLTNWLSGVWSSLGVGGLENAIVLVAMIKILISFAWMITISLTPTMGVAWHRFLAFPNIWFKREASGRTALGNLKPMTMGDGQPFSMEAMEAMEESAAESDEEAPEPVLGVGKVEDFTWKGLLDFSTCTECGRCQSQCPAWNTEKPLSPKLLMMTLRDNANAKSPWLLASEEARGSLLTSDATTTAVVEAPLVGTTGYDLDRPLTAYNPLGTTADGEPSAIVDEDVLWSCTTCGACVEQCPVDIEHVDHIVDMRRYQTLIESAFPSELGGLFKNLESKGNPWGMGARARLDWAKDLPFEVKVLGGKGNNSIESASEVDWLFWVGCAGAYEDRAKKTTRAVAELLDTAGVSFAVLGDGETCTGDSARRAGNEILFTMLAEQNIATLGEVGAQKIVVTCAHCFNTIKNEYPDLGGRFEVVHHTQLLNRLVRDKKLIPVARPEGAAGASPKSSAKNAASTAPTVTYHDPCYLGRHNNVYAPPRELIGALPGVELREMERSKEKSFCCGAGGARMWMEEKLGSRINMNRTEEALATGAERIAIGCPFCRVMISDGLTAKQSEGVGEDVEVVDVAQMLLAAVRRGSEGGADAAAEAAPAAVGASADAGGYAGESPAAAGAGTSAAGAAVAAAAAGQAEAVEAPADEKAPADEQAPGAEKAAPAEAKPAQAAAPAADADPWDEPAAATSAPATEAKETPAAKAETTP</sequence>
<dbReference type="GO" id="GO:0046872">
    <property type="term" value="F:metal ion binding"/>
    <property type="evidence" value="ECO:0007669"/>
    <property type="project" value="UniProtKB-KW"/>
</dbReference>
<dbReference type="EMBL" id="PVTI01000044">
    <property type="protein sequence ID" value="PRY49436.1"/>
    <property type="molecule type" value="Genomic_DNA"/>
</dbReference>
<proteinExistence type="predicted"/>
<organism evidence="9 10">
    <name type="scientific">Knoellia remsis</name>
    <dbReference type="NCBI Taxonomy" id="407159"/>
    <lineage>
        <taxon>Bacteria</taxon>
        <taxon>Bacillati</taxon>
        <taxon>Actinomycetota</taxon>
        <taxon>Actinomycetes</taxon>
        <taxon>Micrococcales</taxon>
        <taxon>Intrasporangiaceae</taxon>
        <taxon>Knoellia</taxon>
    </lineage>
</organism>
<keyword evidence="1" id="KW-0004">4Fe-4S</keyword>
<dbReference type="InterPro" id="IPR051460">
    <property type="entry name" value="HdrC_iron-sulfur_subunit"/>
</dbReference>
<evidence type="ECO:0000313" key="9">
    <source>
        <dbReference type="EMBL" id="PRY49436.1"/>
    </source>
</evidence>
<evidence type="ECO:0000256" key="7">
    <source>
        <dbReference type="SAM" id="Phobius"/>
    </source>
</evidence>
<keyword evidence="7" id="KW-0472">Membrane</keyword>
<keyword evidence="7" id="KW-1133">Transmembrane helix</keyword>
<reference evidence="9 10" key="1">
    <citation type="submission" date="2018-03" db="EMBL/GenBank/DDBJ databases">
        <title>Genomic Encyclopedia of Archaeal and Bacterial Type Strains, Phase II (KMG-II): from individual species to whole genera.</title>
        <authorList>
            <person name="Goeker M."/>
        </authorList>
    </citation>
    <scope>NUCLEOTIDE SEQUENCE [LARGE SCALE GENOMIC DNA]</scope>
    <source>
        <strain evidence="9 10">ATCC BAA-1496</strain>
    </source>
</reference>
<feature type="transmembrane region" description="Helical" evidence="7">
    <location>
        <begin position="218"/>
        <end position="239"/>
    </location>
</feature>